<feature type="compositionally biased region" description="Basic and acidic residues" evidence="1">
    <location>
        <begin position="1"/>
        <end position="10"/>
    </location>
</feature>
<evidence type="ECO:0000313" key="2">
    <source>
        <dbReference type="EMBL" id="MCH91139.1"/>
    </source>
</evidence>
<feature type="compositionally biased region" description="Basic residues" evidence="1">
    <location>
        <begin position="43"/>
        <end position="52"/>
    </location>
</feature>
<name>A0A392MW12_9FABA</name>
<feature type="compositionally biased region" description="Polar residues" evidence="1">
    <location>
        <begin position="60"/>
        <end position="81"/>
    </location>
</feature>
<feature type="non-terminal residue" evidence="2">
    <location>
        <position position="160"/>
    </location>
</feature>
<accession>A0A392MW12</accession>
<feature type="region of interest" description="Disordered" evidence="1">
    <location>
        <begin position="1"/>
        <end position="81"/>
    </location>
</feature>
<keyword evidence="3" id="KW-1185">Reference proteome</keyword>
<reference evidence="2 3" key="1">
    <citation type="journal article" date="2018" name="Front. Plant Sci.">
        <title>Red Clover (Trifolium pratense) and Zigzag Clover (T. medium) - A Picture of Genomic Similarities and Differences.</title>
        <authorList>
            <person name="Dluhosova J."/>
            <person name="Istvanek J."/>
            <person name="Nedelnik J."/>
            <person name="Repkova J."/>
        </authorList>
    </citation>
    <scope>NUCLEOTIDE SEQUENCE [LARGE SCALE GENOMIC DNA]</scope>
    <source>
        <strain evidence="3">cv. 10/8</strain>
        <tissue evidence="2">Leaf</tissue>
    </source>
</reference>
<gene>
    <name evidence="2" type="ORF">A2U01_0012064</name>
</gene>
<dbReference type="AlphaFoldDB" id="A0A392MW12"/>
<comment type="caution">
    <text evidence="2">The sequence shown here is derived from an EMBL/GenBank/DDBJ whole genome shotgun (WGS) entry which is preliminary data.</text>
</comment>
<organism evidence="2 3">
    <name type="scientific">Trifolium medium</name>
    <dbReference type="NCBI Taxonomy" id="97028"/>
    <lineage>
        <taxon>Eukaryota</taxon>
        <taxon>Viridiplantae</taxon>
        <taxon>Streptophyta</taxon>
        <taxon>Embryophyta</taxon>
        <taxon>Tracheophyta</taxon>
        <taxon>Spermatophyta</taxon>
        <taxon>Magnoliopsida</taxon>
        <taxon>eudicotyledons</taxon>
        <taxon>Gunneridae</taxon>
        <taxon>Pentapetalae</taxon>
        <taxon>rosids</taxon>
        <taxon>fabids</taxon>
        <taxon>Fabales</taxon>
        <taxon>Fabaceae</taxon>
        <taxon>Papilionoideae</taxon>
        <taxon>50 kb inversion clade</taxon>
        <taxon>NPAAA clade</taxon>
        <taxon>Hologalegina</taxon>
        <taxon>IRL clade</taxon>
        <taxon>Trifolieae</taxon>
        <taxon>Trifolium</taxon>
    </lineage>
</organism>
<protein>
    <submittedName>
        <fullName evidence="2">Uncharacterized protein</fullName>
    </submittedName>
</protein>
<evidence type="ECO:0000256" key="1">
    <source>
        <dbReference type="SAM" id="MobiDB-lite"/>
    </source>
</evidence>
<sequence length="160" mass="17520">MNLVAGEDRGQIVVGQGEEDGGNKRVAVVSMSERDKAAVQGARPRKGVRKFRGTRDNHASKSNSNSTDPIQSVSDNSEGALSSRIPNDSILISALRVCLVQGQPLPNYNEETVAYRLEAERLFNIGINLGVSSNEDKRLMIERLIDMEKNDVLPAEVLEE</sequence>
<proteinExistence type="predicted"/>
<evidence type="ECO:0000313" key="3">
    <source>
        <dbReference type="Proteomes" id="UP000265520"/>
    </source>
</evidence>
<dbReference type="Proteomes" id="UP000265520">
    <property type="component" value="Unassembled WGS sequence"/>
</dbReference>
<dbReference type="EMBL" id="LXQA010019788">
    <property type="protein sequence ID" value="MCH91139.1"/>
    <property type="molecule type" value="Genomic_DNA"/>
</dbReference>